<accession>A0A7C4D391</accession>
<proteinExistence type="predicted"/>
<evidence type="ECO:0000313" key="2">
    <source>
        <dbReference type="EMBL" id="HGM06983.1"/>
    </source>
</evidence>
<reference evidence="2" key="1">
    <citation type="journal article" date="2020" name="mSystems">
        <title>Genome- and Community-Level Interaction Insights into Carbon Utilization and Element Cycling Functions of Hydrothermarchaeota in Hydrothermal Sediment.</title>
        <authorList>
            <person name="Zhou Z."/>
            <person name="Liu Y."/>
            <person name="Xu W."/>
            <person name="Pan J."/>
            <person name="Luo Z.H."/>
            <person name="Li M."/>
        </authorList>
    </citation>
    <scope>NUCLEOTIDE SEQUENCE [LARGE SCALE GENOMIC DNA]</scope>
    <source>
        <strain evidence="2">SpSt-658</strain>
    </source>
</reference>
<comment type="caution">
    <text evidence="2">The sequence shown here is derived from an EMBL/GenBank/DDBJ whole genome shotgun (WGS) entry which is preliminary data.</text>
</comment>
<dbReference type="EMBL" id="DTCA01000039">
    <property type="protein sequence ID" value="HGM06983.1"/>
    <property type="molecule type" value="Genomic_DNA"/>
</dbReference>
<feature type="transmembrane region" description="Helical" evidence="1">
    <location>
        <begin position="1251"/>
        <end position="1270"/>
    </location>
</feature>
<name>A0A7C4D391_9CREN</name>
<evidence type="ECO:0000256" key="1">
    <source>
        <dbReference type="SAM" id="Phobius"/>
    </source>
</evidence>
<keyword evidence="1" id="KW-0812">Transmembrane</keyword>
<protein>
    <submittedName>
        <fullName evidence="2">Uncharacterized protein</fullName>
    </submittedName>
</protein>
<keyword evidence="1" id="KW-1133">Transmembrane helix</keyword>
<gene>
    <name evidence="2" type="ORF">ENU31_01040</name>
</gene>
<keyword evidence="1" id="KW-0472">Membrane</keyword>
<organism evidence="2">
    <name type="scientific">Ignisphaera aggregans</name>
    <dbReference type="NCBI Taxonomy" id="334771"/>
    <lineage>
        <taxon>Archaea</taxon>
        <taxon>Thermoproteota</taxon>
        <taxon>Thermoprotei</taxon>
        <taxon>Desulfurococcales</taxon>
        <taxon>Desulfurococcaceae</taxon>
        <taxon>Ignisphaera</taxon>
    </lineage>
</organism>
<sequence>MKLRKIFMSILLVLIINIAVSQIISSILTQSSQQYIRIASISIKTKALGVYNNYLIGLSSTDYGTEISVTNLYTSETQIIAKAESIGLQPKLTRFYETENHFVLFDGSLLLVFDRDTAFVGRFAGDNVKGFVIQPSGNLVVWGKDYVAFARAPGYISVSFYDVWEIVYKLFNESVFDAKQYLSFRGIDVDAEIAKMKKNLYELASSVHGNIVYEESSIFYDIYALTVREAKQKLVVDVVSAIVLANNTKYVAVNVFVPITITLHGVIEYLVEEKIERMDIDLKTSYSVPLSLLIRFDDNIYDVIEVYDAIDIGVISSAMTYVYRPMIESIKTRFVRIIHEDGSITTIPIYFSGQITDSYVSRDLILLRLDTDIVLVYRNQSLLLSFKASRITDVGIISNNKLYISYLNILGSYELGVVDLYSGRVDKVAIDVPHEAIGMHVRGNIIITVIQKENESTEIWIYTPASSIARVKLMFIYHNREPVPSVWGYATITVDSIRYSIPVTSNPSILLVPAPSTIDVAVDAPYGRAVEKIGILKPAEHIHNILIQVKPSPEYIGRGNVLPFSSPFYLDHVLIRDTEILKHSLPGARYLDTYGTYVLLLHENRPREPSTLSLYSIDGKEIWSKIISGYMTEARIFFPYIVVRGFSEIHVLDMMGSIKGSVVMYVEGYDIDLDTEYLSVWNKKTIAVLDIRKGDLRFINIDGTVLAAPIIGGSIYAYIQRGNVVNIYIINPLTKTIVEILPLGAQTITGFATDGRFKAVSYIIDNRSYTSVLSIHNGVVIIPAGPVAVVRSIGNLANPPTGASTLYGNMFTVLLVSEDTSYTVYALGMNYAKLFSLEGSRSADSIAINTLFIVERIASEDSVPILMLRDFSGTPRVSIIPSIAPIIFTSSEHLIAYSDKNQTYIIPNPRVIGKYLLSIRVEDADTWKTINSTIEIKEYGIKVNAVNGFFRTYLSLPGTLTLKVSSPFYISEYVKVELTDDNPVKHITVKLKPQLFTLTVRVITTEGIEVREGNLSVIGIDIPITIDVDLNKTNRIDGLKTGRYKVIFRSDVFTAKQTTVDLISDMEIMITVNRTSIRTFFRVLDSSGKPIENAKIVLSLGKASKIEMTTNKLGETQVILIPYGSIVNCTISADEYISRGISFVANLSIDKKPIVITLSRFRGILTIMLRDTEGNALSGSITIKDAMGSEILPITSVIDTYMINLELGTYIITGFTPDGRSTQTEVKITRDMPNAVALLVFEKPPQPLHVVYFPLVLAIVIVSTVAVAIYRKFFRKKIPRIVS</sequence>